<organism evidence="2 3">
    <name type="scientific">Cirrhinus mrigala</name>
    <name type="common">Mrigala</name>
    <dbReference type="NCBI Taxonomy" id="683832"/>
    <lineage>
        <taxon>Eukaryota</taxon>
        <taxon>Metazoa</taxon>
        <taxon>Chordata</taxon>
        <taxon>Craniata</taxon>
        <taxon>Vertebrata</taxon>
        <taxon>Euteleostomi</taxon>
        <taxon>Actinopterygii</taxon>
        <taxon>Neopterygii</taxon>
        <taxon>Teleostei</taxon>
        <taxon>Ostariophysi</taxon>
        <taxon>Cypriniformes</taxon>
        <taxon>Cyprinidae</taxon>
        <taxon>Labeoninae</taxon>
        <taxon>Labeonini</taxon>
        <taxon>Cirrhinus</taxon>
    </lineage>
</organism>
<reference evidence="2 3" key="1">
    <citation type="submission" date="2024-05" db="EMBL/GenBank/DDBJ databases">
        <title>Genome sequencing and assembly of Indian major carp, Cirrhinus mrigala (Hamilton, 1822).</title>
        <authorList>
            <person name="Mohindra V."/>
            <person name="Chowdhury L.M."/>
            <person name="Lal K."/>
            <person name="Jena J.K."/>
        </authorList>
    </citation>
    <scope>NUCLEOTIDE SEQUENCE [LARGE SCALE GENOMIC DNA]</scope>
    <source>
        <strain evidence="2">CM1030</strain>
        <tissue evidence="2">Blood</tissue>
    </source>
</reference>
<comment type="caution">
    <text evidence="2">The sequence shown here is derived from an EMBL/GenBank/DDBJ whole genome shotgun (WGS) entry which is preliminary data.</text>
</comment>
<evidence type="ECO:0000313" key="2">
    <source>
        <dbReference type="EMBL" id="KAL0156181.1"/>
    </source>
</evidence>
<name>A0ABD0N5H7_CIRMR</name>
<dbReference type="AlphaFoldDB" id="A0ABD0N5H7"/>
<sequence length="52" mass="6264">MRRAAKDKRRQEKEKLKEEKLQEQQRRKEAAVRVNLLKPENLIKSLTVQIHA</sequence>
<accession>A0ABD0N5H7</accession>
<protein>
    <submittedName>
        <fullName evidence="2">Uncharacterized protein</fullName>
    </submittedName>
</protein>
<dbReference type="Proteomes" id="UP001529510">
    <property type="component" value="Unassembled WGS sequence"/>
</dbReference>
<gene>
    <name evidence="2" type="ORF">M9458_047427</name>
</gene>
<feature type="non-terminal residue" evidence="2">
    <location>
        <position position="52"/>
    </location>
</feature>
<evidence type="ECO:0000256" key="1">
    <source>
        <dbReference type="SAM" id="MobiDB-lite"/>
    </source>
</evidence>
<feature type="compositionally biased region" description="Basic and acidic residues" evidence="1">
    <location>
        <begin position="9"/>
        <end position="28"/>
    </location>
</feature>
<dbReference type="EMBL" id="JAMKFB020000024">
    <property type="protein sequence ID" value="KAL0156181.1"/>
    <property type="molecule type" value="Genomic_DNA"/>
</dbReference>
<keyword evidence="3" id="KW-1185">Reference proteome</keyword>
<feature type="region of interest" description="Disordered" evidence="1">
    <location>
        <begin position="1"/>
        <end position="28"/>
    </location>
</feature>
<evidence type="ECO:0000313" key="3">
    <source>
        <dbReference type="Proteomes" id="UP001529510"/>
    </source>
</evidence>
<proteinExistence type="predicted"/>